<evidence type="ECO:0000313" key="2">
    <source>
        <dbReference type="Proteomes" id="UP001177120"/>
    </source>
</evidence>
<comment type="caution">
    <text evidence="1">The sequence shown here is derived from an EMBL/GenBank/DDBJ whole genome shotgun (WGS) entry which is preliminary data.</text>
</comment>
<dbReference type="Proteomes" id="UP001177120">
    <property type="component" value="Unassembled WGS sequence"/>
</dbReference>
<reference evidence="1" key="1">
    <citation type="journal article" date="2024" name="Int. J. Syst. Evol. Microbiol.">
        <title>Polycladomyces zharkentensis sp. nov., a novel thermophilic cellulose- and starch-degrading member of the Bacillota from a geothermal aquifer in Kazakhstan.</title>
        <authorList>
            <person name="Mashzhan A."/>
            <person name="Kistaubayeva A."/>
            <person name="Javier-Lopez R."/>
            <person name="Bissenova U."/>
            <person name="Bissenbay A."/>
            <person name="Birkeland N.K."/>
        </authorList>
    </citation>
    <scope>NUCLEOTIDE SEQUENCE</scope>
    <source>
        <strain evidence="1">ZKZ2T</strain>
    </source>
</reference>
<dbReference type="RefSeq" id="WP_205496161.1">
    <property type="nucleotide sequence ID" value="NZ_JAFHAP010000011.1"/>
</dbReference>
<proteinExistence type="predicted"/>
<keyword evidence="2" id="KW-1185">Reference proteome</keyword>
<sequence>MKKLMIILFSIMIPLIYGLAFLAGSPREIHPHPPENIRITAKLENVKVHNKKAAGTVTVNLLLTKQTDKDVTLTYQLNRLRNPVDATMEEWEKTPLFKGKLTKGETKRFQHNFSELEPGQYKMVIQALSRQNEFERWGDLELIFFTVTNAEVKSGWDEPVPPVRPLSRDASGMSKTIFLSKEKISLSAWSIVAPSVPPKYRTKIPRLPDREPGLFSTSNFHCDAVERFHAAVRTSESCFLQPNQ</sequence>
<dbReference type="EMBL" id="JAFHAP010000011">
    <property type="protein sequence ID" value="MBN2910330.1"/>
    <property type="molecule type" value="Genomic_DNA"/>
</dbReference>
<protein>
    <submittedName>
        <fullName evidence="1">Uncharacterized protein</fullName>
    </submittedName>
</protein>
<evidence type="ECO:0000313" key="1">
    <source>
        <dbReference type="EMBL" id="MBN2910330.1"/>
    </source>
</evidence>
<gene>
    <name evidence="1" type="ORF">JQC72_12565</name>
</gene>
<organism evidence="1 2">
    <name type="scientific">Polycladomyces zharkentensis</name>
    <dbReference type="NCBI Taxonomy" id="2807616"/>
    <lineage>
        <taxon>Bacteria</taxon>
        <taxon>Bacillati</taxon>
        <taxon>Bacillota</taxon>
        <taxon>Bacilli</taxon>
        <taxon>Bacillales</taxon>
        <taxon>Thermoactinomycetaceae</taxon>
        <taxon>Polycladomyces</taxon>
    </lineage>
</organism>
<name>A0ABS2WL84_9BACL</name>
<accession>A0ABS2WL84</accession>